<dbReference type="PANTHER" id="PTHR38339">
    <property type="entry name" value="TRANSGLUTAMINASE DOMAIN PROTEIN"/>
    <property type="match status" value="1"/>
</dbReference>
<accession>A0A952FPH0</accession>
<evidence type="ECO:0000313" key="3">
    <source>
        <dbReference type="EMBL" id="MBW8728893.1"/>
    </source>
</evidence>
<evidence type="ECO:0000313" key="4">
    <source>
        <dbReference type="Proteomes" id="UP000700706"/>
    </source>
</evidence>
<sequence length="373" mass="38897">MTSRRDVLRAGVALSAALATPALAGRAEAADAVFSPSPGDWRRFMLTTRIAPARAAGGAGLIQAWVPLPSVEEDAWIRPGDTRWTTNAASATIERDAASGAAMLHLVWADGEAAPKAEVTSSAALRDRAVALATPGQGQPLTEAQRQLYLLPTALIPTDGIVKETADRITAGADGDLAKARAIYDWVVLNTFRDAAVRGCGLGDIATMLQTGYLGGKCADLNALYVGLARASGIPARDVYGLRVAPSRFGYKSLGANSPTVTKAQHCRAEVHLAGFGWVPVDPADVRKVALEEPPGQLALGDPKVAAARGGLFGAWEGNWIAYNDAHDVALPGSTGPALAFLMYPQAEVAGVRLDCLDADTFAYSLDAAEISV</sequence>
<proteinExistence type="predicted"/>
<feature type="domain" description="Transglutaminase-like" evidence="2">
    <location>
        <begin position="210"/>
        <end position="285"/>
    </location>
</feature>
<dbReference type="PANTHER" id="PTHR38339:SF1">
    <property type="entry name" value="TRANSGLUTAMINASE-LIKE DOMAIN-CONTAINING PROTEIN"/>
    <property type="match status" value="1"/>
</dbReference>
<gene>
    <name evidence="3" type="ORF">JF625_27565</name>
</gene>
<dbReference type="AlphaFoldDB" id="A0A952FPH0"/>
<feature type="signal peptide" evidence="1">
    <location>
        <begin position="1"/>
        <end position="24"/>
    </location>
</feature>
<dbReference type="SUPFAM" id="SSF54001">
    <property type="entry name" value="Cysteine proteinases"/>
    <property type="match status" value="1"/>
</dbReference>
<dbReference type="InterPro" id="IPR006311">
    <property type="entry name" value="TAT_signal"/>
</dbReference>
<dbReference type="Gene3D" id="3.10.620.30">
    <property type="match status" value="1"/>
</dbReference>
<reference evidence="3" key="1">
    <citation type="submission" date="2020-06" db="EMBL/GenBank/DDBJ databases">
        <title>Stable isotope informed genome-resolved metagenomics uncovers potential trophic interactions in rhizosphere soil.</title>
        <authorList>
            <person name="Starr E.P."/>
            <person name="Shi S."/>
            <person name="Blazewicz S.J."/>
            <person name="Koch B.J."/>
            <person name="Probst A.J."/>
            <person name="Hungate B.A."/>
            <person name="Pett-Ridge J."/>
            <person name="Firestone M.K."/>
            <person name="Banfield J.F."/>
        </authorList>
    </citation>
    <scope>NUCLEOTIDE SEQUENCE</scope>
    <source>
        <strain evidence="3">YM_69_17</strain>
    </source>
</reference>
<evidence type="ECO:0000256" key="1">
    <source>
        <dbReference type="SAM" id="SignalP"/>
    </source>
</evidence>
<organism evidence="3 4">
    <name type="scientific">Inquilinus limosus</name>
    <dbReference type="NCBI Taxonomy" id="171674"/>
    <lineage>
        <taxon>Bacteria</taxon>
        <taxon>Pseudomonadati</taxon>
        <taxon>Pseudomonadota</taxon>
        <taxon>Alphaproteobacteria</taxon>
        <taxon>Rhodospirillales</taxon>
        <taxon>Rhodospirillaceae</taxon>
        <taxon>Inquilinus</taxon>
    </lineage>
</organism>
<comment type="caution">
    <text evidence="3">The sequence shown here is derived from an EMBL/GenBank/DDBJ whole genome shotgun (WGS) entry which is preliminary data.</text>
</comment>
<dbReference type="PROSITE" id="PS51318">
    <property type="entry name" value="TAT"/>
    <property type="match status" value="1"/>
</dbReference>
<dbReference type="Pfam" id="PF01841">
    <property type="entry name" value="Transglut_core"/>
    <property type="match status" value="1"/>
</dbReference>
<protein>
    <submittedName>
        <fullName evidence="3">Transglutaminase family protein</fullName>
    </submittedName>
</protein>
<dbReference type="Proteomes" id="UP000700706">
    <property type="component" value="Unassembled WGS sequence"/>
</dbReference>
<dbReference type="InterPro" id="IPR038765">
    <property type="entry name" value="Papain-like_cys_pep_sf"/>
</dbReference>
<dbReference type="InterPro" id="IPR002931">
    <property type="entry name" value="Transglutaminase-like"/>
</dbReference>
<name>A0A952FPH0_9PROT</name>
<dbReference type="SMART" id="SM00460">
    <property type="entry name" value="TGc"/>
    <property type="match status" value="1"/>
</dbReference>
<keyword evidence="1" id="KW-0732">Signal</keyword>
<dbReference type="EMBL" id="JAEKLZ010000465">
    <property type="protein sequence ID" value="MBW8728893.1"/>
    <property type="molecule type" value="Genomic_DNA"/>
</dbReference>
<feature type="chain" id="PRO_5037744790" evidence="1">
    <location>
        <begin position="25"/>
        <end position="373"/>
    </location>
</feature>
<evidence type="ECO:0000259" key="2">
    <source>
        <dbReference type="SMART" id="SM00460"/>
    </source>
</evidence>